<dbReference type="Pfam" id="PF14178">
    <property type="entry name" value="YppF"/>
    <property type="match status" value="1"/>
</dbReference>
<name>A0A433HW42_9BACI</name>
<organism evidence="1 2">
    <name type="scientific">Peribacillus cavernae</name>
    <dbReference type="NCBI Taxonomy" id="1674310"/>
    <lineage>
        <taxon>Bacteria</taxon>
        <taxon>Bacillati</taxon>
        <taxon>Bacillota</taxon>
        <taxon>Bacilli</taxon>
        <taxon>Bacillales</taxon>
        <taxon>Bacillaceae</taxon>
        <taxon>Peribacillus</taxon>
    </lineage>
</organism>
<gene>
    <name evidence="1" type="ORF">ELQ35_00195</name>
</gene>
<dbReference type="OrthoDB" id="2680239at2"/>
<comment type="caution">
    <text evidence="1">The sequence shown here is derived from an EMBL/GenBank/DDBJ whole genome shotgun (WGS) entry which is preliminary data.</text>
</comment>
<evidence type="ECO:0000313" key="2">
    <source>
        <dbReference type="Proteomes" id="UP000267430"/>
    </source>
</evidence>
<proteinExistence type="predicted"/>
<protein>
    <recommendedName>
        <fullName evidence="3">YppF-like protein</fullName>
    </recommendedName>
</protein>
<keyword evidence="2" id="KW-1185">Reference proteome</keyword>
<dbReference type="RefSeq" id="WP_126862851.1">
    <property type="nucleotide sequence ID" value="NZ_JAUSTX010000002.1"/>
</dbReference>
<reference evidence="1 2" key="1">
    <citation type="submission" date="2018-12" db="EMBL/GenBank/DDBJ databases">
        <title>Bacillus chawlae sp. nov., Bacillus glennii sp. nov., and Bacillus saganii sp. nov. Isolated from the Vehicle Assembly Building at Kennedy Space Center where the Viking Spacecraft were Assembled.</title>
        <authorList>
            <person name="Seuylemezian A."/>
            <person name="Vaishampayan P."/>
        </authorList>
    </citation>
    <scope>NUCLEOTIDE SEQUENCE [LARGE SCALE GENOMIC DNA]</scope>
    <source>
        <strain evidence="1 2">L5</strain>
    </source>
</reference>
<sequence length="57" mass="6613">MTLENLIAQFILTKSQVPKHANVLLDFLKTEYILGKMPIEQYRRLLGELDKRGAEKP</sequence>
<dbReference type="AlphaFoldDB" id="A0A433HW42"/>
<accession>A0A433HW42</accession>
<dbReference type="Proteomes" id="UP000267430">
    <property type="component" value="Unassembled WGS sequence"/>
</dbReference>
<dbReference type="EMBL" id="RYZZ01000001">
    <property type="protein sequence ID" value="RUQ32560.1"/>
    <property type="molecule type" value="Genomic_DNA"/>
</dbReference>
<evidence type="ECO:0008006" key="3">
    <source>
        <dbReference type="Google" id="ProtNLM"/>
    </source>
</evidence>
<evidence type="ECO:0000313" key="1">
    <source>
        <dbReference type="EMBL" id="RUQ32560.1"/>
    </source>
</evidence>
<dbReference type="InterPro" id="IPR025553">
    <property type="entry name" value="YppF"/>
</dbReference>